<proteinExistence type="predicted"/>
<dbReference type="STRING" id="1804984.AYM40_23885"/>
<dbReference type="KEGG" id="buz:AYM40_23885"/>
<name>A0A167WB04_9BURK</name>
<protein>
    <submittedName>
        <fullName evidence="1">Uncharacterized protein</fullName>
    </submittedName>
</protein>
<accession>A0A167WB04</accession>
<keyword evidence="2" id="KW-1185">Reference proteome</keyword>
<organism evidence="1 2">
    <name type="scientific">Paraburkholderia phytofirmans OLGA172</name>
    <dbReference type="NCBI Taxonomy" id="1417228"/>
    <lineage>
        <taxon>Bacteria</taxon>
        <taxon>Pseudomonadati</taxon>
        <taxon>Pseudomonadota</taxon>
        <taxon>Betaproteobacteria</taxon>
        <taxon>Burkholderiales</taxon>
        <taxon>Burkholderiaceae</taxon>
        <taxon>Paraburkholderia</taxon>
    </lineage>
</organism>
<dbReference type="AlphaFoldDB" id="A0A167WB04"/>
<reference evidence="1 2" key="1">
    <citation type="journal article" date="2016" name="Gene">
        <title>PacBio SMRT assembly of a complex multi-replicon genome reveals chlorocatechol degradative operon in a region of genome plasticity.</title>
        <authorList>
            <person name="Ricker N."/>
            <person name="Shen S.Y."/>
            <person name="Goordial J."/>
            <person name="Jin S."/>
            <person name="Fulthorpe R.R."/>
        </authorList>
    </citation>
    <scope>NUCLEOTIDE SEQUENCE [LARGE SCALE GENOMIC DNA]</scope>
    <source>
        <strain evidence="1 2">OLGA172</strain>
    </source>
</reference>
<evidence type="ECO:0000313" key="2">
    <source>
        <dbReference type="Proteomes" id="UP000076852"/>
    </source>
</evidence>
<gene>
    <name evidence="1" type="ORF">AYM40_23885</name>
</gene>
<dbReference type="EMBL" id="CP014579">
    <property type="protein sequence ID" value="ANB75417.1"/>
    <property type="molecule type" value="Genomic_DNA"/>
</dbReference>
<sequence>MIHAEAALPVAIVRSLPPEIRSKVADALHEHVEIAGTSHLSSPADRETSHAFKAHVRRQWIVLASLS</sequence>
<dbReference type="Proteomes" id="UP000076852">
    <property type="component" value="Chromosome 2"/>
</dbReference>
<evidence type="ECO:0000313" key="1">
    <source>
        <dbReference type="EMBL" id="ANB75417.1"/>
    </source>
</evidence>